<feature type="region of interest" description="Disordered" evidence="9">
    <location>
        <begin position="300"/>
        <end position="345"/>
    </location>
</feature>
<dbReference type="GO" id="GO:0005634">
    <property type="term" value="C:nucleus"/>
    <property type="evidence" value="ECO:0007669"/>
    <property type="project" value="UniProtKB-SubCell"/>
</dbReference>
<name>A0A7R9AMC0_TIMSH</name>
<feature type="compositionally biased region" description="Polar residues" evidence="9">
    <location>
        <begin position="311"/>
        <end position="341"/>
    </location>
</feature>
<dbReference type="EMBL" id="OC000309">
    <property type="protein sequence ID" value="CAD7256858.1"/>
    <property type="molecule type" value="Genomic_DNA"/>
</dbReference>
<dbReference type="PROSITE" id="PS50157">
    <property type="entry name" value="ZINC_FINGER_C2H2_2"/>
    <property type="match status" value="6"/>
</dbReference>
<dbReference type="GO" id="GO:0008270">
    <property type="term" value="F:zinc ion binding"/>
    <property type="evidence" value="ECO:0007669"/>
    <property type="project" value="UniProtKB-KW"/>
</dbReference>
<feature type="domain" description="C2H2-type" evidence="10">
    <location>
        <begin position="624"/>
        <end position="651"/>
    </location>
</feature>
<evidence type="ECO:0000256" key="4">
    <source>
        <dbReference type="ARBA" id="ARBA00022771"/>
    </source>
</evidence>
<dbReference type="FunFam" id="3.30.160.60:FF:001177">
    <property type="entry name" value="Zinc finger protein 33A"/>
    <property type="match status" value="1"/>
</dbReference>
<dbReference type="InterPro" id="IPR050331">
    <property type="entry name" value="Zinc_finger"/>
</dbReference>
<feature type="domain" description="C2H2-type" evidence="10">
    <location>
        <begin position="738"/>
        <end position="760"/>
    </location>
</feature>
<feature type="compositionally biased region" description="Polar residues" evidence="9">
    <location>
        <begin position="461"/>
        <end position="490"/>
    </location>
</feature>
<dbReference type="InterPro" id="IPR013087">
    <property type="entry name" value="Znf_C2H2_type"/>
</dbReference>
<keyword evidence="6" id="KW-0238">DNA-binding</keyword>
<gene>
    <name evidence="11" type="ORF">TSIB3V08_LOCUS1133</name>
</gene>
<organism evidence="11">
    <name type="scientific">Timema shepardi</name>
    <name type="common">Walking stick</name>
    <dbReference type="NCBI Taxonomy" id="629360"/>
    <lineage>
        <taxon>Eukaryota</taxon>
        <taxon>Metazoa</taxon>
        <taxon>Ecdysozoa</taxon>
        <taxon>Arthropoda</taxon>
        <taxon>Hexapoda</taxon>
        <taxon>Insecta</taxon>
        <taxon>Pterygota</taxon>
        <taxon>Neoptera</taxon>
        <taxon>Polyneoptera</taxon>
        <taxon>Phasmatodea</taxon>
        <taxon>Timematodea</taxon>
        <taxon>Timematoidea</taxon>
        <taxon>Timematidae</taxon>
        <taxon>Timema</taxon>
    </lineage>
</organism>
<evidence type="ECO:0000256" key="6">
    <source>
        <dbReference type="ARBA" id="ARBA00023125"/>
    </source>
</evidence>
<dbReference type="InterPro" id="IPR036236">
    <property type="entry name" value="Znf_C2H2_sf"/>
</dbReference>
<feature type="region of interest" description="Disordered" evidence="9">
    <location>
        <begin position="175"/>
        <end position="205"/>
    </location>
</feature>
<feature type="compositionally biased region" description="Low complexity" evidence="9">
    <location>
        <begin position="87"/>
        <end position="102"/>
    </location>
</feature>
<feature type="domain" description="C2H2-type" evidence="10">
    <location>
        <begin position="596"/>
        <end position="623"/>
    </location>
</feature>
<dbReference type="FunFam" id="3.30.160.60:FF:001450">
    <property type="entry name" value="zinc finger protein 774"/>
    <property type="match status" value="1"/>
</dbReference>
<dbReference type="Gene3D" id="3.30.160.60">
    <property type="entry name" value="Classic Zinc Finger"/>
    <property type="match status" value="5"/>
</dbReference>
<evidence type="ECO:0000256" key="1">
    <source>
        <dbReference type="ARBA" id="ARBA00004123"/>
    </source>
</evidence>
<feature type="region of interest" description="Disordered" evidence="9">
    <location>
        <begin position="83"/>
        <end position="107"/>
    </location>
</feature>
<dbReference type="SMART" id="SM00355">
    <property type="entry name" value="ZnF_C2H2"/>
    <property type="match status" value="7"/>
</dbReference>
<keyword evidence="3" id="KW-0677">Repeat</keyword>
<dbReference type="FunFam" id="3.30.160.60:FF:000634">
    <property type="entry name" value="Zinc finger X-chromosomal protein"/>
    <property type="match status" value="1"/>
</dbReference>
<evidence type="ECO:0000256" key="8">
    <source>
        <dbReference type="PROSITE-ProRule" id="PRU00042"/>
    </source>
</evidence>
<evidence type="ECO:0000256" key="5">
    <source>
        <dbReference type="ARBA" id="ARBA00022833"/>
    </source>
</evidence>
<proteinExistence type="predicted"/>
<feature type="domain" description="C2H2-type" evidence="10">
    <location>
        <begin position="679"/>
        <end position="708"/>
    </location>
</feature>
<feature type="domain" description="C2H2-type" evidence="10">
    <location>
        <begin position="652"/>
        <end position="679"/>
    </location>
</feature>
<evidence type="ECO:0000256" key="7">
    <source>
        <dbReference type="ARBA" id="ARBA00023242"/>
    </source>
</evidence>
<dbReference type="AlphaFoldDB" id="A0A7R9AMC0"/>
<evidence type="ECO:0000256" key="2">
    <source>
        <dbReference type="ARBA" id="ARBA00022723"/>
    </source>
</evidence>
<keyword evidence="7" id="KW-0539">Nucleus</keyword>
<feature type="region of interest" description="Disordered" evidence="9">
    <location>
        <begin position="461"/>
        <end position="497"/>
    </location>
</feature>
<dbReference type="PROSITE" id="PS00028">
    <property type="entry name" value="ZINC_FINGER_C2H2_1"/>
    <property type="match status" value="7"/>
</dbReference>
<dbReference type="PANTHER" id="PTHR16515:SF49">
    <property type="entry name" value="GASTRULA ZINC FINGER PROTEIN XLCGF49.1-LIKE-RELATED"/>
    <property type="match status" value="1"/>
</dbReference>
<evidence type="ECO:0000256" key="3">
    <source>
        <dbReference type="ARBA" id="ARBA00022737"/>
    </source>
</evidence>
<feature type="compositionally biased region" description="Polar residues" evidence="9">
    <location>
        <begin position="175"/>
        <end position="202"/>
    </location>
</feature>
<dbReference type="GO" id="GO:0010468">
    <property type="term" value="P:regulation of gene expression"/>
    <property type="evidence" value="ECO:0007669"/>
    <property type="project" value="TreeGrafter"/>
</dbReference>
<keyword evidence="4 8" id="KW-0863">Zinc-finger</keyword>
<dbReference type="SUPFAM" id="SSF57667">
    <property type="entry name" value="beta-beta-alpha zinc fingers"/>
    <property type="match status" value="3"/>
</dbReference>
<comment type="subcellular location">
    <subcellularLocation>
        <location evidence="1">Nucleus</location>
    </subcellularLocation>
</comment>
<feature type="domain" description="C2H2-type" evidence="10">
    <location>
        <begin position="709"/>
        <end position="736"/>
    </location>
</feature>
<evidence type="ECO:0000259" key="10">
    <source>
        <dbReference type="PROSITE" id="PS50157"/>
    </source>
</evidence>
<evidence type="ECO:0000256" key="9">
    <source>
        <dbReference type="SAM" id="MobiDB-lite"/>
    </source>
</evidence>
<feature type="compositionally biased region" description="Basic residues" evidence="9">
    <location>
        <begin position="369"/>
        <end position="379"/>
    </location>
</feature>
<dbReference type="GO" id="GO:0003677">
    <property type="term" value="F:DNA binding"/>
    <property type="evidence" value="ECO:0007669"/>
    <property type="project" value="UniProtKB-KW"/>
</dbReference>
<reference evidence="11" key="1">
    <citation type="submission" date="2020-11" db="EMBL/GenBank/DDBJ databases">
        <authorList>
            <person name="Tran Van P."/>
        </authorList>
    </citation>
    <scope>NUCLEOTIDE SEQUENCE</scope>
</reference>
<keyword evidence="5" id="KW-0862">Zinc</keyword>
<evidence type="ECO:0000313" key="11">
    <source>
        <dbReference type="EMBL" id="CAD7256858.1"/>
    </source>
</evidence>
<dbReference type="Pfam" id="PF00096">
    <property type="entry name" value="zf-C2H2"/>
    <property type="match status" value="2"/>
</dbReference>
<accession>A0A7R9AMC0</accession>
<keyword evidence="2" id="KW-0479">Metal-binding</keyword>
<protein>
    <recommendedName>
        <fullName evidence="10">C2H2-type domain-containing protein</fullName>
    </recommendedName>
</protein>
<feature type="region of interest" description="Disordered" evidence="9">
    <location>
        <begin position="363"/>
        <end position="383"/>
    </location>
</feature>
<dbReference type="PANTHER" id="PTHR16515">
    <property type="entry name" value="PR DOMAIN ZINC FINGER PROTEIN"/>
    <property type="match status" value="1"/>
</dbReference>
<sequence>MAPSSVELSHKLSCCICDENLETIGTLHYHQMFSHTTEELSLAVLSLKGLGLVLEESTEVESLLLRNSLAKYPHFILGKDKARNSDSESTMTAESSSTPPSSIEHTNNEKVNIINRVIPIKSTSHNIKTSKFSVALRIQKLKEKLDKKKGERTKGPIPKSANIKTLSKNHTNMCEKTPEHQGNSLTTQSRSQVLSDKTSNDSNIHKNLKFKSKKVMKDLKIQPLVNGGGEQVKADEGNSIKSCTNLSPDKIKLKIKNGKKSTKRTLNNNNSFETKNRKLVRNNLGIRPLVQNSLQMECYNESESSDLESGPSCSNEGNGSQSEISNLFTPNSTTSLLSPDNSPHPERHIQAIITRLPNVILPQDDSKLGRHSKRKKQQTPRRLVNNDYLLPSPVAWHHQATVRYNYGVKREPQSDEERNEQEVMQDYFIPRIEMKGVGETLDIGCGTTALDLTEKEVQTVNSVTPSSEKAVQSDIPMTNGNGNLQTQNKSKSPKFGKYTECNSSTKKLVSFRKVKVRRRRSAQKIIKSDYKSDMSPVTKREVFTPIPCENLDNIDISSSVFYAARNLLEAGDEVKKEIDTKDLMKIYPLGMTDRRFFCEPCGKGYTKKSHLERHLRVHTGERPFCCPYCEKRFAVRSILKQHVRIHTGEKPYSCLVCSQRFPQKSGLMTHMMLHTGKPFKCEVPQCGKAFVSNHKLLQHLRCHDGHRAHTCQVCQSNFFTEGALNDHYKVHARKHSLHRCMICKASFMMESELKQHLDEHMANLIIEDKTEKFEGKIEKFEGNDTKDCC</sequence>